<proteinExistence type="predicted"/>
<dbReference type="GO" id="GO:0016891">
    <property type="term" value="F:RNA endonuclease activity producing 5'-phosphomonoesters, hydrolytic mechanism"/>
    <property type="evidence" value="ECO:0007669"/>
    <property type="project" value="TreeGrafter"/>
</dbReference>
<dbReference type="InterPro" id="IPR051406">
    <property type="entry name" value="PLD_domain"/>
</dbReference>
<dbReference type="SUPFAM" id="SSF56024">
    <property type="entry name" value="Phospholipase D/nuclease"/>
    <property type="match status" value="2"/>
</dbReference>
<dbReference type="AlphaFoldDB" id="A0A1W1EK78"/>
<feature type="domain" description="PLD phosphodiesterase" evidence="4">
    <location>
        <begin position="110"/>
        <end position="137"/>
    </location>
</feature>
<evidence type="ECO:0000256" key="1">
    <source>
        <dbReference type="ARBA" id="ARBA00022801"/>
    </source>
</evidence>
<dbReference type="PANTHER" id="PTHR43856:SF1">
    <property type="entry name" value="MITOCHONDRIAL CARDIOLIPIN HYDROLASE"/>
    <property type="match status" value="1"/>
</dbReference>
<keyword evidence="5" id="KW-0540">Nuclease</keyword>
<name>A0A1W1EK78_9ZZZZ</name>
<dbReference type="PROSITE" id="PS50035">
    <property type="entry name" value="PLD"/>
    <property type="match status" value="2"/>
</dbReference>
<sequence>MKFFIIIIYLASFLKADIVTMDISPYFSKIKGGYYNAGVDNIIINDISNATSSINMAMYYLTNKHITMALIKAHQRGVDIKVYTDDRKISSKRYNSLISQGIKVNCDTNPKALMHNKFLIIDKKILWVSSANYTVYSFYRNYDNFLRVIDRRVISYYSKKFKLLYNHSPKKLKPYNSKNIEVYFSPDTNFENKIVSLINSSKSSIKFLAFAFTNLKISQALIDAKSRGVEVEGVFDESQNRFQKFSQYKRLKDNGLDVKFDKNRFKLHSKVFIIDENIVVMGSYNFTKKANIINDENSMVIKDRDIAKAYLKRFYEIFR</sequence>
<evidence type="ECO:0000313" key="5">
    <source>
        <dbReference type="EMBL" id="SHO81288.1"/>
    </source>
</evidence>
<dbReference type="PANTHER" id="PTHR43856">
    <property type="entry name" value="CARDIOLIPIN HYDROLASE"/>
    <property type="match status" value="1"/>
</dbReference>
<dbReference type="GO" id="GO:0016042">
    <property type="term" value="P:lipid catabolic process"/>
    <property type="evidence" value="ECO:0007669"/>
    <property type="project" value="UniProtKB-KW"/>
</dbReference>
<dbReference type="InterPro" id="IPR001736">
    <property type="entry name" value="PLipase_D/transphosphatidylase"/>
</dbReference>
<feature type="domain" description="PLD phosphodiesterase" evidence="4">
    <location>
        <begin position="263"/>
        <end position="290"/>
    </location>
</feature>
<gene>
    <name evidence="5" type="ORF">MNB_SV-15-854</name>
</gene>
<accession>A0A1W1EK78</accession>
<reference evidence="5" key="1">
    <citation type="submission" date="2016-10" db="EMBL/GenBank/DDBJ databases">
        <authorList>
            <person name="de Groot N.N."/>
        </authorList>
    </citation>
    <scope>NUCLEOTIDE SEQUENCE</scope>
</reference>
<keyword evidence="2" id="KW-0442">Lipid degradation</keyword>
<dbReference type="Gene3D" id="3.30.870.10">
    <property type="entry name" value="Endonuclease Chain A"/>
    <property type="match status" value="2"/>
</dbReference>
<keyword evidence="5" id="KW-0255">Endonuclease</keyword>
<evidence type="ECO:0000256" key="2">
    <source>
        <dbReference type="ARBA" id="ARBA00022963"/>
    </source>
</evidence>
<keyword evidence="3" id="KW-0443">Lipid metabolism</keyword>
<dbReference type="InterPro" id="IPR025202">
    <property type="entry name" value="PLD-like_dom"/>
</dbReference>
<organism evidence="5">
    <name type="scientific">hydrothermal vent metagenome</name>
    <dbReference type="NCBI Taxonomy" id="652676"/>
    <lineage>
        <taxon>unclassified sequences</taxon>
        <taxon>metagenomes</taxon>
        <taxon>ecological metagenomes</taxon>
    </lineage>
</organism>
<dbReference type="CDD" id="cd09116">
    <property type="entry name" value="PLDc_Nuc_like"/>
    <property type="match status" value="1"/>
</dbReference>
<dbReference type="SMART" id="SM00155">
    <property type="entry name" value="PLDc"/>
    <property type="match status" value="2"/>
</dbReference>
<evidence type="ECO:0000259" key="4">
    <source>
        <dbReference type="PROSITE" id="PS50035"/>
    </source>
</evidence>
<dbReference type="EMBL" id="FRYL01000038">
    <property type="protein sequence ID" value="SHO81288.1"/>
    <property type="molecule type" value="Genomic_DNA"/>
</dbReference>
<protein>
    <submittedName>
        <fullName evidence="5">Endonuclease</fullName>
    </submittedName>
</protein>
<keyword evidence="1" id="KW-0378">Hydrolase</keyword>
<evidence type="ECO:0000256" key="3">
    <source>
        <dbReference type="ARBA" id="ARBA00023098"/>
    </source>
</evidence>
<dbReference type="Pfam" id="PF13091">
    <property type="entry name" value="PLDc_2"/>
    <property type="match status" value="2"/>
</dbReference>